<organism evidence="2 3">
    <name type="scientific">Paragemmobacter amnigenus</name>
    <dbReference type="NCBI Taxonomy" id="2852097"/>
    <lineage>
        <taxon>Bacteria</taxon>
        <taxon>Pseudomonadati</taxon>
        <taxon>Pseudomonadota</taxon>
        <taxon>Alphaproteobacteria</taxon>
        <taxon>Rhodobacterales</taxon>
        <taxon>Paracoccaceae</taxon>
        <taxon>Paragemmobacter</taxon>
    </lineage>
</organism>
<name>A0ABS6JA47_9RHOB</name>
<dbReference type="RefSeq" id="WP_164517408.1">
    <property type="nucleotide sequence ID" value="NZ_JAAATX020000014.1"/>
</dbReference>
<protein>
    <recommendedName>
        <fullName evidence="4">DUF4190 domain-containing protein</fullName>
    </recommendedName>
</protein>
<accession>A0ABS6JA47</accession>
<keyword evidence="3" id="KW-1185">Reference proteome</keyword>
<gene>
    <name evidence="2" type="ORF">GU927_018135</name>
</gene>
<keyword evidence="1" id="KW-0472">Membrane</keyword>
<dbReference type="EMBL" id="JAAATX020000014">
    <property type="protein sequence ID" value="MBU9699764.1"/>
    <property type="molecule type" value="Genomic_DNA"/>
</dbReference>
<reference evidence="2 3" key="1">
    <citation type="submission" date="2021-06" db="EMBL/GenBank/DDBJ databases">
        <title>Rhodobacteraceae bacterium strain HSP-20.</title>
        <authorList>
            <person name="Chen W.-M."/>
        </authorList>
    </citation>
    <scope>NUCLEOTIDE SEQUENCE [LARGE SCALE GENOMIC DNA]</scope>
    <source>
        <strain evidence="2 3">HSP-20</strain>
    </source>
</reference>
<evidence type="ECO:0000313" key="3">
    <source>
        <dbReference type="Proteomes" id="UP000731907"/>
    </source>
</evidence>
<evidence type="ECO:0000313" key="2">
    <source>
        <dbReference type="EMBL" id="MBU9699764.1"/>
    </source>
</evidence>
<proteinExistence type="predicted"/>
<keyword evidence="1" id="KW-0812">Transmembrane</keyword>
<sequence>MIGPVFGIVGFLCGYYLAQKRGGKTLDRLQYGAGFGIAFGLFGTLLGIALARFLGAA</sequence>
<keyword evidence="1" id="KW-1133">Transmembrane helix</keyword>
<evidence type="ECO:0008006" key="4">
    <source>
        <dbReference type="Google" id="ProtNLM"/>
    </source>
</evidence>
<comment type="caution">
    <text evidence="2">The sequence shown here is derived from an EMBL/GenBank/DDBJ whole genome shotgun (WGS) entry which is preliminary data.</text>
</comment>
<evidence type="ECO:0000256" key="1">
    <source>
        <dbReference type="SAM" id="Phobius"/>
    </source>
</evidence>
<feature type="transmembrane region" description="Helical" evidence="1">
    <location>
        <begin position="31"/>
        <end position="54"/>
    </location>
</feature>
<dbReference type="Proteomes" id="UP000731907">
    <property type="component" value="Unassembled WGS sequence"/>
</dbReference>